<proteinExistence type="predicted"/>
<dbReference type="SMART" id="SM00091">
    <property type="entry name" value="PAS"/>
    <property type="match status" value="4"/>
</dbReference>
<dbReference type="PROSITE" id="PS50112">
    <property type="entry name" value="PAS"/>
    <property type="match status" value="3"/>
</dbReference>
<organism evidence="12 13">
    <name type="scientific">Rossellomorea marisflavi</name>
    <dbReference type="NCBI Taxonomy" id="189381"/>
    <lineage>
        <taxon>Bacteria</taxon>
        <taxon>Bacillati</taxon>
        <taxon>Bacillota</taxon>
        <taxon>Bacilli</taxon>
        <taxon>Bacillales</taxon>
        <taxon>Bacillaceae</taxon>
        <taxon>Rossellomorea</taxon>
    </lineage>
</organism>
<keyword evidence="4" id="KW-0808">Transferase</keyword>
<dbReference type="EC" id="2.7.13.3" evidence="2"/>
<dbReference type="GO" id="GO:0000155">
    <property type="term" value="F:phosphorelay sensor kinase activity"/>
    <property type="evidence" value="ECO:0007669"/>
    <property type="project" value="InterPro"/>
</dbReference>
<dbReference type="CDD" id="cd00082">
    <property type="entry name" value="HisKA"/>
    <property type="match status" value="1"/>
</dbReference>
<dbReference type="PANTHER" id="PTHR43065">
    <property type="entry name" value="SENSOR HISTIDINE KINASE"/>
    <property type="match status" value="1"/>
</dbReference>
<evidence type="ECO:0000256" key="3">
    <source>
        <dbReference type="ARBA" id="ARBA00022553"/>
    </source>
</evidence>
<dbReference type="AlphaFoldDB" id="A0A5D4RYF3"/>
<evidence type="ECO:0000256" key="2">
    <source>
        <dbReference type="ARBA" id="ARBA00012438"/>
    </source>
</evidence>
<keyword evidence="7" id="KW-0067">ATP-binding</keyword>
<dbReference type="EMBL" id="VTEQ01000002">
    <property type="protein sequence ID" value="TYS54622.1"/>
    <property type="molecule type" value="Genomic_DNA"/>
</dbReference>
<dbReference type="PANTHER" id="PTHR43065:SF10">
    <property type="entry name" value="PEROXIDE STRESS-ACTIVATED HISTIDINE KINASE MAK3"/>
    <property type="match status" value="1"/>
</dbReference>
<dbReference type="PROSITE" id="PS50109">
    <property type="entry name" value="HIS_KIN"/>
    <property type="match status" value="1"/>
</dbReference>
<dbReference type="PROSITE" id="PS50113">
    <property type="entry name" value="PAC"/>
    <property type="match status" value="1"/>
</dbReference>
<dbReference type="SUPFAM" id="SSF55785">
    <property type="entry name" value="PYP-like sensor domain (PAS domain)"/>
    <property type="match status" value="4"/>
</dbReference>
<dbReference type="Pfam" id="PF00989">
    <property type="entry name" value="PAS"/>
    <property type="match status" value="1"/>
</dbReference>
<feature type="domain" description="Histidine kinase" evidence="9">
    <location>
        <begin position="600"/>
        <end position="801"/>
    </location>
</feature>
<keyword evidence="6" id="KW-0418">Kinase</keyword>
<dbReference type="InterPro" id="IPR035965">
    <property type="entry name" value="PAS-like_dom_sf"/>
</dbReference>
<dbReference type="InterPro" id="IPR001610">
    <property type="entry name" value="PAC"/>
</dbReference>
<evidence type="ECO:0000259" key="11">
    <source>
        <dbReference type="PROSITE" id="PS50113"/>
    </source>
</evidence>
<dbReference type="InterPro" id="IPR004358">
    <property type="entry name" value="Sig_transdc_His_kin-like_C"/>
</dbReference>
<dbReference type="Gene3D" id="3.30.450.20">
    <property type="entry name" value="PAS domain"/>
    <property type="match status" value="4"/>
</dbReference>
<dbReference type="CDD" id="cd00075">
    <property type="entry name" value="HATPase"/>
    <property type="match status" value="1"/>
</dbReference>
<keyword evidence="8" id="KW-0902">Two-component regulatory system</keyword>
<dbReference type="SUPFAM" id="SSF55874">
    <property type="entry name" value="ATPase domain of HSP90 chaperone/DNA topoisomerase II/histidine kinase"/>
    <property type="match status" value="1"/>
</dbReference>
<dbReference type="InterPro" id="IPR000700">
    <property type="entry name" value="PAS-assoc_C"/>
</dbReference>
<dbReference type="SUPFAM" id="SSF47384">
    <property type="entry name" value="Homodimeric domain of signal transducing histidine kinase"/>
    <property type="match status" value="1"/>
</dbReference>
<feature type="domain" description="PAS" evidence="10">
    <location>
        <begin position="462"/>
        <end position="517"/>
    </location>
</feature>
<dbReference type="InterPro" id="IPR005467">
    <property type="entry name" value="His_kinase_dom"/>
</dbReference>
<gene>
    <name evidence="12" type="ORF">FZC83_06650</name>
</gene>
<dbReference type="InterPro" id="IPR003661">
    <property type="entry name" value="HisK_dim/P_dom"/>
</dbReference>
<dbReference type="Proteomes" id="UP000322997">
    <property type="component" value="Unassembled WGS sequence"/>
</dbReference>
<evidence type="ECO:0000259" key="10">
    <source>
        <dbReference type="PROSITE" id="PS50112"/>
    </source>
</evidence>
<evidence type="ECO:0000256" key="4">
    <source>
        <dbReference type="ARBA" id="ARBA00022679"/>
    </source>
</evidence>
<evidence type="ECO:0000256" key="1">
    <source>
        <dbReference type="ARBA" id="ARBA00000085"/>
    </source>
</evidence>
<comment type="caution">
    <text evidence="12">The sequence shown here is derived from an EMBL/GenBank/DDBJ whole genome shotgun (WGS) entry which is preliminary data.</text>
</comment>
<evidence type="ECO:0000256" key="7">
    <source>
        <dbReference type="ARBA" id="ARBA00022840"/>
    </source>
</evidence>
<dbReference type="SMART" id="SM00388">
    <property type="entry name" value="HisKA"/>
    <property type="match status" value="1"/>
</dbReference>
<evidence type="ECO:0000259" key="9">
    <source>
        <dbReference type="PROSITE" id="PS50109"/>
    </source>
</evidence>
<comment type="catalytic activity">
    <reaction evidence="1">
        <text>ATP + protein L-histidine = ADP + protein N-phospho-L-histidine.</text>
        <dbReference type="EC" id="2.7.13.3"/>
    </reaction>
</comment>
<dbReference type="Pfam" id="PF00512">
    <property type="entry name" value="HisKA"/>
    <property type="match status" value="1"/>
</dbReference>
<dbReference type="InterPro" id="IPR013656">
    <property type="entry name" value="PAS_4"/>
</dbReference>
<evidence type="ECO:0000256" key="5">
    <source>
        <dbReference type="ARBA" id="ARBA00022741"/>
    </source>
</evidence>
<dbReference type="InterPro" id="IPR036097">
    <property type="entry name" value="HisK_dim/P_sf"/>
</dbReference>
<keyword evidence="3" id="KW-0597">Phosphoprotein</keyword>
<dbReference type="InterPro" id="IPR013767">
    <property type="entry name" value="PAS_fold"/>
</dbReference>
<evidence type="ECO:0000256" key="6">
    <source>
        <dbReference type="ARBA" id="ARBA00022777"/>
    </source>
</evidence>
<dbReference type="GO" id="GO:0005524">
    <property type="term" value="F:ATP binding"/>
    <property type="evidence" value="ECO:0007669"/>
    <property type="project" value="UniProtKB-KW"/>
</dbReference>
<evidence type="ECO:0000256" key="8">
    <source>
        <dbReference type="ARBA" id="ARBA00023012"/>
    </source>
</evidence>
<dbReference type="InterPro" id="IPR036890">
    <property type="entry name" value="HATPase_C_sf"/>
</dbReference>
<dbReference type="Pfam" id="PF02518">
    <property type="entry name" value="HATPase_c"/>
    <property type="match status" value="1"/>
</dbReference>
<feature type="domain" description="PAC" evidence="11">
    <location>
        <begin position="535"/>
        <end position="587"/>
    </location>
</feature>
<dbReference type="Pfam" id="PF08448">
    <property type="entry name" value="PAS_4"/>
    <property type="match status" value="1"/>
</dbReference>
<name>A0A5D4RYF3_9BACI</name>
<feature type="domain" description="PAS" evidence="10">
    <location>
        <begin position="91"/>
        <end position="129"/>
    </location>
</feature>
<dbReference type="InterPro" id="IPR000014">
    <property type="entry name" value="PAS"/>
</dbReference>
<accession>A0A5D4RYF3</accession>
<sequence>MADMQRKHLFSADAIPAPAALVDPLTQSILSLNEEMEEWLKGNGLSPETLLKPEPIAGYDCLLRRKQLEDGTECLLLINHGLDPSPCKESKSAIYQSLIQNTPTSVLILNVNGLVLEMNASFQSLFGLTDGIIHQSFYDLVELHEPSFIHLVKEGLKGHDATGEEVRFHAGGRELTCTITVSPIDYKCGGCIDSVGIIFHDITEKKNAQAELVLLQTEMENILRLQKAITYKVVRYGHDFVIELASGKMLSRLDLTPQRMNGKRIEDVFDKVHLKKIRPKLEAVWAKGEEYTYEDAYKGLEYLASIVPVKKDGQVVEAICSISDISLMKDIQRQLAESEEKYKSIVKYSPDHILMVDTYGFIQSVNPAVYEHWGYGFSDLVNRHYTSLFAEESQEDAVENFQIALNGTSSRYLAIVRDGKGKERRVTITNIPIRVRGQVIGIYGFGQDVTEKLNMEDELMEAKELLEAYFEHSGDGIVLLDPTGRVLKVNQRFEDMFGWTNEEIVGDVVTFLHRSDQYHQFQKNLEVVKAGKRIKDQEALRYRKDQTSIEISFNMNPILNNEGSLIGISAIIRDLSEKKHHENLLKKSEQLAMIGQLAAGVAHEIRNPLTTLKGFLQLMDERKEDDFYLTVIKGELDRIEIITNEFLALARPRAVQFSLTSLTRLLTSSVDFIKMECLKQGVDVRFAVEEAQVYCDSNQMKQVILNVMKNALEAMQDGGLLNVQLENDGHHAKISIQDNGSGIPPERMKHLGEPFYSTKEKGTGLGLMICQKIIKEHNGSLSIQSNLEEGTSVDILLPLASLTHQ</sequence>
<feature type="domain" description="PAS" evidence="10">
    <location>
        <begin position="338"/>
        <end position="408"/>
    </location>
</feature>
<dbReference type="PRINTS" id="PR00344">
    <property type="entry name" value="BCTRLSENSOR"/>
</dbReference>
<evidence type="ECO:0000313" key="13">
    <source>
        <dbReference type="Proteomes" id="UP000322997"/>
    </source>
</evidence>
<dbReference type="CDD" id="cd00130">
    <property type="entry name" value="PAS"/>
    <property type="match status" value="2"/>
</dbReference>
<dbReference type="GO" id="GO:0006355">
    <property type="term" value="P:regulation of DNA-templated transcription"/>
    <property type="evidence" value="ECO:0007669"/>
    <property type="project" value="InterPro"/>
</dbReference>
<dbReference type="InterPro" id="IPR003594">
    <property type="entry name" value="HATPase_dom"/>
</dbReference>
<dbReference type="Gene3D" id="1.10.287.130">
    <property type="match status" value="1"/>
</dbReference>
<dbReference type="Pfam" id="PF13426">
    <property type="entry name" value="PAS_9"/>
    <property type="match status" value="2"/>
</dbReference>
<dbReference type="Gene3D" id="3.30.565.10">
    <property type="entry name" value="Histidine kinase-like ATPase, C-terminal domain"/>
    <property type="match status" value="1"/>
</dbReference>
<protein>
    <recommendedName>
        <fullName evidence="2">histidine kinase</fullName>
        <ecNumber evidence="2">2.7.13.3</ecNumber>
    </recommendedName>
</protein>
<dbReference type="SMART" id="SM00387">
    <property type="entry name" value="HATPase_c"/>
    <property type="match status" value="1"/>
</dbReference>
<dbReference type="SMART" id="SM00086">
    <property type="entry name" value="PAC"/>
    <property type="match status" value="3"/>
</dbReference>
<dbReference type="NCBIfam" id="TIGR00229">
    <property type="entry name" value="sensory_box"/>
    <property type="match status" value="3"/>
</dbReference>
<evidence type="ECO:0000313" key="12">
    <source>
        <dbReference type="EMBL" id="TYS54622.1"/>
    </source>
</evidence>
<keyword evidence="5" id="KW-0547">Nucleotide-binding</keyword>
<reference evidence="12 13" key="1">
    <citation type="submission" date="2019-08" db="EMBL/GenBank/DDBJ databases">
        <title>Bacillus genomes from the desert of Cuatro Cienegas, Coahuila.</title>
        <authorList>
            <person name="Olmedo-Alvarez G."/>
        </authorList>
    </citation>
    <scope>NUCLEOTIDE SEQUENCE [LARGE SCALE GENOMIC DNA]</scope>
    <source>
        <strain evidence="12 13">CH108_3D</strain>
    </source>
</reference>